<dbReference type="Proteomes" id="UP000001887">
    <property type="component" value="Chromosome"/>
</dbReference>
<evidence type="ECO:0000313" key="2">
    <source>
        <dbReference type="Proteomes" id="UP000001887"/>
    </source>
</evidence>
<proteinExistence type="predicted"/>
<name>D2R387_PIRSD</name>
<evidence type="ECO:0000313" key="1">
    <source>
        <dbReference type="EMBL" id="ADB15118.1"/>
    </source>
</evidence>
<dbReference type="AlphaFoldDB" id="D2R387"/>
<gene>
    <name evidence="1" type="ordered locus">Psta_0428</name>
</gene>
<dbReference type="EMBL" id="CP001848">
    <property type="protein sequence ID" value="ADB15118.1"/>
    <property type="molecule type" value="Genomic_DNA"/>
</dbReference>
<protein>
    <submittedName>
        <fullName evidence="1">Uncharacterized protein</fullName>
    </submittedName>
</protein>
<reference evidence="1 2" key="1">
    <citation type="journal article" date="2009" name="Stand. Genomic Sci.">
        <title>Complete genome sequence of Pirellula staleyi type strain (ATCC 27377).</title>
        <authorList>
            <person name="Clum A."/>
            <person name="Tindall B.J."/>
            <person name="Sikorski J."/>
            <person name="Ivanova N."/>
            <person name="Mavrommatis K."/>
            <person name="Lucas S."/>
            <person name="Glavina del Rio T."/>
            <person name="Nolan M."/>
            <person name="Chen F."/>
            <person name="Tice H."/>
            <person name="Pitluck S."/>
            <person name="Cheng J.F."/>
            <person name="Chertkov O."/>
            <person name="Brettin T."/>
            <person name="Han C."/>
            <person name="Detter J.C."/>
            <person name="Kuske C."/>
            <person name="Bruce D."/>
            <person name="Goodwin L."/>
            <person name="Ovchinikova G."/>
            <person name="Pati A."/>
            <person name="Mikhailova N."/>
            <person name="Chen A."/>
            <person name="Palaniappan K."/>
            <person name="Land M."/>
            <person name="Hauser L."/>
            <person name="Chang Y.J."/>
            <person name="Jeffries C.D."/>
            <person name="Chain P."/>
            <person name="Rohde M."/>
            <person name="Goker M."/>
            <person name="Bristow J."/>
            <person name="Eisen J.A."/>
            <person name="Markowitz V."/>
            <person name="Hugenholtz P."/>
            <person name="Kyrpides N.C."/>
            <person name="Klenk H.P."/>
            <person name="Lapidus A."/>
        </authorList>
    </citation>
    <scope>NUCLEOTIDE SEQUENCE [LARGE SCALE GENOMIC DNA]</scope>
    <source>
        <strain evidence="2">ATCC 27377 / DSM 6068 / ICPB 4128</strain>
    </source>
</reference>
<dbReference type="KEGG" id="psl:Psta_0428"/>
<sequence length="131" mass="14399">MATHQRRLTRPPSDERKRDLWIQNAAGLIIFEDVRNYAIEQLEAGLSDDARSAALKAIDDAVYGIMMIIDGVSGSLENEEHRVNLSVSVQLTDLDTGEAVAEINLADGDGMCMGFHGWKDGDFGLHPPMET</sequence>
<dbReference type="HOGENOM" id="CLU_2046374_0_0_0"/>
<dbReference type="eggNOG" id="ENOG50343EI">
    <property type="taxonomic scope" value="Bacteria"/>
</dbReference>
<keyword evidence="2" id="KW-1185">Reference proteome</keyword>
<dbReference type="STRING" id="530564.Psta_0428"/>
<organism evidence="1 2">
    <name type="scientific">Pirellula staleyi (strain ATCC 27377 / DSM 6068 / ICPB 4128)</name>
    <name type="common">Pirella staleyi</name>
    <dbReference type="NCBI Taxonomy" id="530564"/>
    <lineage>
        <taxon>Bacteria</taxon>
        <taxon>Pseudomonadati</taxon>
        <taxon>Planctomycetota</taxon>
        <taxon>Planctomycetia</taxon>
        <taxon>Pirellulales</taxon>
        <taxon>Pirellulaceae</taxon>
        <taxon>Pirellula</taxon>
    </lineage>
</organism>
<accession>D2R387</accession>
<dbReference type="OrthoDB" id="7063902at2"/>